<dbReference type="InterPro" id="IPR036397">
    <property type="entry name" value="RNaseH_sf"/>
</dbReference>
<dbReference type="HOGENOM" id="CLU_1025727_0_0_0"/>
<dbReference type="InterPro" id="IPR012337">
    <property type="entry name" value="RNaseH-like_sf"/>
</dbReference>
<name>L0A3E4_DEIPD</name>
<protein>
    <submittedName>
        <fullName evidence="2">Uncharacterized protein</fullName>
    </submittedName>
</protein>
<dbReference type="AlphaFoldDB" id="L0A3E4"/>
<evidence type="ECO:0000256" key="1">
    <source>
        <dbReference type="SAM" id="MobiDB-lite"/>
    </source>
</evidence>
<evidence type="ECO:0000313" key="3">
    <source>
        <dbReference type="Proteomes" id="UP000010467"/>
    </source>
</evidence>
<sequence length="271" mass="28684">MPAASDQTSTPGTWLVYTDGSCRHERRQTFCGWAARAVQPATRQVLQVSGAVPGGDSLWAESEAIHAGLRLLPAGASALLHSDLELQAIQGALRSPAGEAARAHLCDVFVQPVLRNTGVHQAAMHRASRAAEQGAREAETNSRPGSGVQNAAAEARELSRSAASGAPLSRAAGAALPGVLEPWKLRLEGVRFHRIGAEVRAQLQLDWPEVEAGGRSEREALQRALHTLLTPLARASIVHLHLPAALHADVLSVVQRFPTVQLQPSEGGDAE</sequence>
<organism evidence="2 3">
    <name type="scientific">Deinococcus peraridilitoris (strain DSM 19664 / LMG 22246 / CIP 109416 / KR-200)</name>
    <dbReference type="NCBI Taxonomy" id="937777"/>
    <lineage>
        <taxon>Bacteria</taxon>
        <taxon>Thermotogati</taxon>
        <taxon>Deinococcota</taxon>
        <taxon>Deinococci</taxon>
        <taxon>Deinococcales</taxon>
        <taxon>Deinococcaceae</taxon>
        <taxon>Deinococcus</taxon>
    </lineage>
</organism>
<accession>L0A3E4</accession>
<gene>
    <name evidence="2" type="ordered locus">Deipe_2033</name>
</gene>
<dbReference type="KEGG" id="dpd:Deipe_2033"/>
<evidence type="ECO:0000313" key="2">
    <source>
        <dbReference type="EMBL" id="AFZ67530.1"/>
    </source>
</evidence>
<dbReference type="Proteomes" id="UP000010467">
    <property type="component" value="Chromosome"/>
</dbReference>
<dbReference type="PATRIC" id="fig|937777.3.peg.2043"/>
<dbReference type="GO" id="GO:0003676">
    <property type="term" value="F:nucleic acid binding"/>
    <property type="evidence" value="ECO:0007669"/>
    <property type="project" value="InterPro"/>
</dbReference>
<dbReference type="RefSeq" id="WP_015235835.1">
    <property type="nucleotide sequence ID" value="NC_019793.1"/>
</dbReference>
<proteinExistence type="predicted"/>
<dbReference type="EMBL" id="CP003382">
    <property type="protein sequence ID" value="AFZ67530.1"/>
    <property type="molecule type" value="Genomic_DNA"/>
</dbReference>
<keyword evidence="3" id="KW-1185">Reference proteome</keyword>
<dbReference type="Gene3D" id="3.30.420.10">
    <property type="entry name" value="Ribonuclease H-like superfamily/Ribonuclease H"/>
    <property type="match status" value="1"/>
</dbReference>
<dbReference type="SUPFAM" id="SSF53098">
    <property type="entry name" value="Ribonuclease H-like"/>
    <property type="match status" value="1"/>
</dbReference>
<dbReference type="OrthoDB" id="64056at2"/>
<reference evidence="3" key="1">
    <citation type="submission" date="2012-03" db="EMBL/GenBank/DDBJ databases">
        <title>Complete sequence of chromosome of Deinococcus peraridilitoris DSM 19664.</title>
        <authorList>
            <person name="Lucas S."/>
            <person name="Copeland A."/>
            <person name="Lapidus A."/>
            <person name="Glavina del Rio T."/>
            <person name="Dalin E."/>
            <person name="Tice H."/>
            <person name="Bruce D."/>
            <person name="Goodwin L."/>
            <person name="Pitluck S."/>
            <person name="Peters L."/>
            <person name="Mikhailova N."/>
            <person name="Lu M."/>
            <person name="Kyrpides N."/>
            <person name="Mavromatis K."/>
            <person name="Ivanova N."/>
            <person name="Brettin T."/>
            <person name="Detter J.C."/>
            <person name="Han C."/>
            <person name="Larimer F."/>
            <person name="Land M."/>
            <person name="Hauser L."/>
            <person name="Markowitz V."/>
            <person name="Cheng J.-F."/>
            <person name="Hugenholtz P."/>
            <person name="Woyke T."/>
            <person name="Wu D."/>
            <person name="Pukall R."/>
            <person name="Steenblock K."/>
            <person name="Brambilla E."/>
            <person name="Klenk H.-P."/>
            <person name="Eisen J.A."/>
        </authorList>
    </citation>
    <scope>NUCLEOTIDE SEQUENCE [LARGE SCALE GENOMIC DNA]</scope>
    <source>
        <strain evidence="3">DSM 19664 / LMG 22246 / CIP 109416 / KR-200</strain>
    </source>
</reference>
<feature type="region of interest" description="Disordered" evidence="1">
    <location>
        <begin position="125"/>
        <end position="159"/>
    </location>
</feature>